<accession>A0A0S2JU12</accession>
<dbReference type="EMBL" id="QEXO01000004">
    <property type="protein sequence ID" value="PWE12938.1"/>
    <property type="molecule type" value="Genomic_DNA"/>
</dbReference>
<comment type="subcellular location">
    <subcellularLocation>
        <location evidence="1">Cell membrane</location>
        <topology evidence="1">Multi-pass membrane protein</topology>
    </subcellularLocation>
</comment>
<organism evidence="7 8">
    <name type="scientific">Alcaligenes faecalis</name>
    <dbReference type="NCBI Taxonomy" id="511"/>
    <lineage>
        <taxon>Bacteria</taxon>
        <taxon>Pseudomonadati</taxon>
        <taxon>Pseudomonadota</taxon>
        <taxon>Betaproteobacteria</taxon>
        <taxon>Burkholderiales</taxon>
        <taxon>Alcaligenaceae</taxon>
        <taxon>Alcaligenes</taxon>
    </lineage>
</organism>
<reference evidence="7 8" key="1">
    <citation type="submission" date="2018-05" db="EMBL/GenBank/DDBJ databases">
        <title>Genome Sequence of an Efficient Indole-Degrading Bacterium, Alcaligenes sp.YBY.</title>
        <authorList>
            <person name="Yang B."/>
        </authorList>
    </citation>
    <scope>NUCLEOTIDE SEQUENCE [LARGE SCALE GENOMIC DNA]</scope>
    <source>
        <strain evidence="7 8">YBY</strain>
    </source>
</reference>
<evidence type="ECO:0000256" key="2">
    <source>
        <dbReference type="ARBA" id="ARBA00022475"/>
    </source>
</evidence>
<feature type="domain" description="EamA" evidence="6">
    <location>
        <begin position="169"/>
        <end position="304"/>
    </location>
</feature>
<dbReference type="InterPro" id="IPR000620">
    <property type="entry name" value="EamA_dom"/>
</dbReference>
<dbReference type="PANTHER" id="PTHR32322">
    <property type="entry name" value="INNER MEMBRANE TRANSPORTER"/>
    <property type="match status" value="1"/>
</dbReference>
<evidence type="ECO:0000256" key="3">
    <source>
        <dbReference type="ARBA" id="ARBA00022692"/>
    </source>
</evidence>
<keyword evidence="4" id="KW-1133">Transmembrane helix</keyword>
<dbReference type="PANTHER" id="PTHR32322:SF18">
    <property type="entry name" value="S-ADENOSYLMETHIONINE_S-ADENOSYLHOMOCYSTEINE TRANSPORTER"/>
    <property type="match status" value="1"/>
</dbReference>
<evidence type="ECO:0000313" key="8">
    <source>
        <dbReference type="Proteomes" id="UP000245216"/>
    </source>
</evidence>
<dbReference type="InterPro" id="IPR050638">
    <property type="entry name" value="AA-Vitamin_Transporters"/>
</dbReference>
<evidence type="ECO:0000259" key="6">
    <source>
        <dbReference type="Pfam" id="PF00892"/>
    </source>
</evidence>
<dbReference type="KEGG" id="afa:UZ73_15305"/>
<proteinExistence type="predicted"/>
<accession>A0A0M7G020</accession>
<feature type="domain" description="EamA" evidence="6">
    <location>
        <begin position="17"/>
        <end position="156"/>
    </location>
</feature>
<keyword evidence="5" id="KW-0472">Membrane</keyword>
<comment type="caution">
    <text evidence="7">The sequence shown here is derived from an EMBL/GenBank/DDBJ whole genome shotgun (WGS) entry which is preliminary data.</text>
</comment>
<reference evidence="7 8" key="2">
    <citation type="submission" date="2018-05" db="EMBL/GenBank/DDBJ databases">
        <authorList>
            <person name="Lanie J.A."/>
            <person name="Ng W.-L."/>
            <person name="Kazmierczak K.M."/>
            <person name="Andrzejewski T.M."/>
            <person name="Davidsen T.M."/>
            <person name="Wayne K.J."/>
            <person name="Tettelin H."/>
            <person name="Glass J.I."/>
            <person name="Rusch D."/>
            <person name="Podicherti R."/>
            <person name="Tsui H.-C.T."/>
            <person name="Winkler M.E."/>
        </authorList>
    </citation>
    <scope>NUCLEOTIDE SEQUENCE [LARGE SCALE GENOMIC DNA]</scope>
    <source>
        <strain evidence="7 8">YBY</strain>
    </source>
</reference>
<dbReference type="SUPFAM" id="SSF103481">
    <property type="entry name" value="Multidrug resistance efflux transporter EmrE"/>
    <property type="match status" value="2"/>
</dbReference>
<evidence type="ECO:0000256" key="1">
    <source>
        <dbReference type="ARBA" id="ARBA00004651"/>
    </source>
</evidence>
<dbReference type="OrthoDB" id="9813617at2"/>
<dbReference type="GeneID" id="29370037"/>
<name>A0A0M7G020_ALCFA</name>
<dbReference type="RefSeq" id="WP_042487645.1">
    <property type="nucleotide sequence ID" value="NZ_CAXOJJ010000016.1"/>
</dbReference>
<dbReference type="Proteomes" id="UP000245216">
    <property type="component" value="Unassembled WGS sequence"/>
</dbReference>
<dbReference type="GO" id="GO:0005886">
    <property type="term" value="C:plasma membrane"/>
    <property type="evidence" value="ECO:0007669"/>
    <property type="project" value="UniProtKB-SubCell"/>
</dbReference>
<dbReference type="Pfam" id="PF00892">
    <property type="entry name" value="EamA"/>
    <property type="match status" value="2"/>
</dbReference>
<keyword evidence="2" id="KW-1003">Cell membrane</keyword>
<protein>
    <submittedName>
        <fullName evidence="7">EamA/RhaT family transporter</fullName>
    </submittedName>
</protein>
<dbReference type="InterPro" id="IPR037185">
    <property type="entry name" value="EmrE-like"/>
</dbReference>
<keyword evidence="3" id="KW-0812">Transmembrane</keyword>
<evidence type="ECO:0000256" key="5">
    <source>
        <dbReference type="ARBA" id="ARBA00023136"/>
    </source>
</evidence>
<evidence type="ECO:0000256" key="4">
    <source>
        <dbReference type="ARBA" id="ARBA00022989"/>
    </source>
</evidence>
<gene>
    <name evidence="7" type="ORF">DF183_13930</name>
</gene>
<sequence>MQASQSSSAQRSSFLIGLALSGGGSILFSAKAVVAKLTYQYDVNALTVIGFRMLLSLPFFLAIALWQVKKVRQGKLAALTWRQKLELVVLGFLGYYLASLLDFIGLEYISAGLERLILFLSPTFVLIFSAIFLKRRILPKQWLALALAYLGVGLVFVQDLNLTGDDVLLGALCVLGSAISYAIYLIGSGELLKAIGSTRLVAYAMSFSAVYTLIHFFAVLGWQGLIQPAPVYGLSMIHAVCNTVLPTFMTMWAVERVGAPMSAQMGLIGPVSVLFLANWFLNEPITLMQLLGTAFVLSGAMVLSRR</sequence>
<dbReference type="AlphaFoldDB" id="A0A0M7G020"/>
<evidence type="ECO:0000313" key="7">
    <source>
        <dbReference type="EMBL" id="PWE12938.1"/>
    </source>
</evidence>